<evidence type="ECO:0000256" key="1">
    <source>
        <dbReference type="ARBA" id="ARBA00022723"/>
    </source>
</evidence>
<evidence type="ECO:0000313" key="6">
    <source>
        <dbReference type="EMBL" id="KAG5469156.1"/>
    </source>
</evidence>
<dbReference type="Gene3D" id="6.10.140.2220">
    <property type="match status" value="1"/>
</dbReference>
<dbReference type="Pfam" id="PF01753">
    <property type="entry name" value="zf-MYND"/>
    <property type="match status" value="1"/>
</dbReference>
<dbReference type="GO" id="GO:0008270">
    <property type="term" value="F:zinc ion binding"/>
    <property type="evidence" value="ECO:0007669"/>
    <property type="project" value="UniProtKB-KW"/>
</dbReference>
<protein>
    <recommendedName>
        <fullName evidence="5">MYND-type domain-containing protein</fullName>
    </recommendedName>
</protein>
<dbReference type="PROSITE" id="PS01360">
    <property type="entry name" value="ZF_MYND_1"/>
    <property type="match status" value="1"/>
</dbReference>
<dbReference type="EMBL" id="JAFHLR010000033">
    <property type="protein sequence ID" value="KAG5469156.1"/>
    <property type="molecule type" value="Genomic_DNA"/>
</dbReference>
<evidence type="ECO:0000256" key="3">
    <source>
        <dbReference type="ARBA" id="ARBA00022833"/>
    </source>
</evidence>
<dbReference type="GeneID" id="92358515"/>
<dbReference type="SUPFAM" id="SSF144232">
    <property type="entry name" value="HIT/MYND zinc finger-like"/>
    <property type="match status" value="1"/>
</dbReference>
<name>A0A836G6U1_9TRYP</name>
<keyword evidence="3" id="KW-0862">Zinc</keyword>
<gene>
    <name evidence="6" type="ORF">LSCM4_02554</name>
</gene>
<dbReference type="KEGG" id="loi:92358515"/>
<keyword evidence="1" id="KW-0479">Metal-binding</keyword>
<keyword evidence="7" id="KW-1185">Reference proteome</keyword>
<evidence type="ECO:0000256" key="2">
    <source>
        <dbReference type="ARBA" id="ARBA00022771"/>
    </source>
</evidence>
<evidence type="ECO:0000256" key="4">
    <source>
        <dbReference type="PROSITE-ProRule" id="PRU00134"/>
    </source>
</evidence>
<reference evidence="7" key="2">
    <citation type="journal article" date="2021" name="Sci. Data">
        <title>Chromosome-scale genome sequencing, assembly and annotation of six genomes from subfamily Leishmaniinae.</title>
        <authorList>
            <person name="Almutairi H."/>
            <person name="Urbaniak M.D."/>
            <person name="Bates M.D."/>
            <person name="Jariyapan N."/>
            <person name="Kwakye-Nuako G."/>
            <person name="Thomaz Soccol V."/>
            <person name="Al-Salem W.S."/>
            <person name="Dillon R.J."/>
            <person name="Bates P.A."/>
            <person name="Gatherer D."/>
        </authorList>
    </citation>
    <scope>NUCLEOTIDE SEQUENCE [LARGE SCALE GENOMIC DNA]</scope>
</reference>
<organism evidence="6 7">
    <name type="scientific">Leishmania orientalis</name>
    <dbReference type="NCBI Taxonomy" id="2249476"/>
    <lineage>
        <taxon>Eukaryota</taxon>
        <taxon>Discoba</taxon>
        <taxon>Euglenozoa</taxon>
        <taxon>Kinetoplastea</taxon>
        <taxon>Metakinetoplastina</taxon>
        <taxon>Trypanosomatida</taxon>
        <taxon>Trypanosomatidae</taxon>
        <taxon>Leishmaniinae</taxon>
        <taxon>Leishmania</taxon>
    </lineage>
</organism>
<accession>A0A836G6U1</accession>
<dbReference type="RefSeq" id="XP_067060133.1">
    <property type="nucleotide sequence ID" value="XM_067204581.1"/>
</dbReference>
<sequence length="1035" mass="111820">MSLVETFLRGGTPCTTPSTLTEVLSSASPPYTHWRCVAYYPRRWYHDAVDNRITAPVFFLLFGHQEGREKSDADGAKAQKGEDVAVPLEMWHLLYYTVLPEGAIPWETFGLHHRVVEAERGSGLQSARTEEHLFSRGGGGVGALRVLLRTVPATLMPSRSLEWYSVAYGIAYQQMGLLTASIFLTKLMPAVSEVLSKHWKPVTRSHTEAGTSETPRALPASARSAGQYVLDGVAVEVVDFTRGDAGSSSAFAVRRRHRREGPSVSSSVSSSPLLSSSPFNMQFITVTVHDAIQWMCAERSMAAMVADASAPSITEAGWRGLYPLMTSLRPCMYTSLFEEAANVGRSKDARLHTDVESLTGLARLRAERDAGIAQWKKQIGDYTYFTVPEAYHAVAARVVSAAHAAEGARATADLTSLAATPLTTATATSAERSYRHVLLLQRPIVAKKQIDVDNRDAGPLSPQPVGAELHLMHDRGDVHYALEQLANRANVQFVFEDIVHDDGEVLVQLTPVEGVPFCDLEEYFRTMPATSVALESGAAAQYSGSCCSAMVPRVVYRRPTGKAQKANPIAHALTELEVTSPTPEMVEAAAATLLYVSSQLVEVAETTTPSSATTQTACSAPAPGYTLKVPSIDFSGVSKKKCGWCGRRREVLLRCGGCKAVSYCCKRHQALDWKEGTHRLECKLWRRARELQERVVAPWMTQSSKLWTAMAADRELNSFPKTQGWSCAATLAKFLSDIDVPARGAQLKSPSTDNAVQYIHVVGLDTGCVGDFVRALAEDRHVREVLASLTFDASGGVRQYRVLTCSDTFTDAQKNAVWAIRRADTDSMWLTPATGVLGDAWHCKGDNEAATQPTSAMALIRLSGVKYHTVERNLDASREGCPRAVLSFGPASGEGCTYLTAALEVFAQHDVGVVPLRLVDSSYVGAARTRSAIAARVASSNMCTAATKNWVAILVAKAKAKEAEAADVPSNVEGSVDTTGSPFFIRFNTEGAVSLAEAEELDASAGSTPAGSTATCAVAPCLNSFLWDVFPADCR</sequence>
<dbReference type="Proteomes" id="UP000674143">
    <property type="component" value="Unassembled WGS sequence"/>
</dbReference>
<dbReference type="InterPro" id="IPR002893">
    <property type="entry name" value="Znf_MYND"/>
</dbReference>
<evidence type="ECO:0000313" key="7">
    <source>
        <dbReference type="Proteomes" id="UP000674143"/>
    </source>
</evidence>
<dbReference type="AlphaFoldDB" id="A0A836G6U1"/>
<dbReference type="PROSITE" id="PS50865">
    <property type="entry name" value="ZF_MYND_2"/>
    <property type="match status" value="1"/>
</dbReference>
<reference evidence="7" key="1">
    <citation type="journal article" date="2021" name="Microbiol. Resour. Announc.">
        <title>LGAAP: Leishmaniinae Genome Assembly and Annotation Pipeline.</title>
        <authorList>
            <person name="Almutairi H."/>
            <person name="Urbaniak M.D."/>
            <person name="Bates M.D."/>
            <person name="Jariyapan N."/>
            <person name="Kwakye-Nuako G."/>
            <person name="Thomaz-Soccol V."/>
            <person name="Al-Salem W.S."/>
            <person name="Dillon R.J."/>
            <person name="Bates P.A."/>
            <person name="Gatherer D."/>
        </authorList>
    </citation>
    <scope>NUCLEOTIDE SEQUENCE [LARGE SCALE GENOMIC DNA]</scope>
</reference>
<evidence type="ECO:0000259" key="5">
    <source>
        <dbReference type="PROSITE" id="PS50865"/>
    </source>
</evidence>
<comment type="caution">
    <text evidence="6">The sequence shown here is derived from an EMBL/GenBank/DDBJ whole genome shotgun (WGS) entry which is preliminary data.</text>
</comment>
<proteinExistence type="predicted"/>
<feature type="domain" description="MYND-type" evidence="5">
    <location>
        <begin position="642"/>
        <end position="682"/>
    </location>
</feature>
<keyword evidence="2 4" id="KW-0863">Zinc-finger</keyword>